<evidence type="ECO:0000256" key="2">
    <source>
        <dbReference type="SAM" id="Phobius"/>
    </source>
</evidence>
<feature type="domain" description="Sulfatase N-terminal" evidence="3">
    <location>
        <begin position="380"/>
        <end position="693"/>
    </location>
</feature>
<keyword evidence="5" id="KW-1185">Reference proteome</keyword>
<accession>A0AAD5Q3N9</accession>
<keyword evidence="2" id="KW-0812">Transmembrane</keyword>
<protein>
    <recommendedName>
        <fullName evidence="3">Sulfatase N-terminal domain-containing protein</fullName>
    </recommendedName>
</protein>
<reference evidence="4" key="1">
    <citation type="submission" date="2021-12" db="EMBL/GenBank/DDBJ databases">
        <title>Prjna785345.</title>
        <authorList>
            <person name="Rujirawat T."/>
            <person name="Krajaejun T."/>
        </authorList>
    </citation>
    <scope>NUCLEOTIDE SEQUENCE</scope>
    <source>
        <strain evidence="4">Pi057C3</strain>
    </source>
</reference>
<dbReference type="InterPro" id="IPR052701">
    <property type="entry name" value="GAG_Ulvan_Degrading_Sulfatases"/>
</dbReference>
<feature type="region of interest" description="Disordered" evidence="1">
    <location>
        <begin position="357"/>
        <end position="377"/>
    </location>
</feature>
<dbReference type="Gene3D" id="3.40.720.10">
    <property type="entry name" value="Alkaline Phosphatase, subunit A"/>
    <property type="match status" value="1"/>
</dbReference>
<dbReference type="EMBL" id="JAKCXM010000730">
    <property type="protein sequence ID" value="KAJ0392068.1"/>
    <property type="molecule type" value="Genomic_DNA"/>
</dbReference>
<dbReference type="CDD" id="cd16015">
    <property type="entry name" value="LTA_synthase"/>
    <property type="match status" value="1"/>
</dbReference>
<keyword evidence="2" id="KW-1133">Transmembrane helix</keyword>
<comment type="caution">
    <text evidence="4">The sequence shown here is derived from an EMBL/GenBank/DDBJ whole genome shotgun (WGS) entry which is preliminary data.</text>
</comment>
<gene>
    <name evidence="4" type="ORF">P43SY_011395</name>
</gene>
<keyword evidence="2" id="KW-0472">Membrane</keyword>
<evidence type="ECO:0000313" key="5">
    <source>
        <dbReference type="Proteomes" id="UP001209570"/>
    </source>
</evidence>
<proteinExistence type="predicted"/>
<name>A0AAD5Q3N9_PYTIN</name>
<evidence type="ECO:0000313" key="4">
    <source>
        <dbReference type="EMBL" id="KAJ0392068.1"/>
    </source>
</evidence>
<dbReference type="PANTHER" id="PTHR43751">
    <property type="entry name" value="SULFATASE"/>
    <property type="match status" value="1"/>
</dbReference>
<dbReference type="Proteomes" id="UP001209570">
    <property type="component" value="Unassembled WGS sequence"/>
</dbReference>
<evidence type="ECO:0000259" key="3">
    <source>
        <dbReference type="Pfam" id="PF00884"/>
    </source>
</evidence>
<feature type="transmembrane region" description="Helical" evidence="2">
    <location>
        <begin position="120"/>
        <end position="144"/>
    </location>
</feature>
<dbReference type="InterPro" id="IPR000917">
    <property type="entry name" value="Sulfatase_N"/>
</dbReference>
<feature type="transmembrane region" description="Helical" evidence="2">
    <location>
        <begin position="230"/>
        <end position="254"/>
    </location>
</feature>
<sequence length="815" mass="91233">MPRAVVDDLYGDDPEAPGTPGDHTALLASAATSSTRADERSPVPSRWLRVLLWAPAVALPMGSRLLLLRRNWSTLPLSSVGKGLLLGAAQDAAVFLQALVLVRVVLALHRSLRALTHTALTLLAVGAVLSLCTAFLWLSFAPLVDVALLVRFMPRLNRGFVRMYLDFSSQFTSSLREVITLPLVLALVLYVVWMLLWAVVVFATDARSFPRFSLPFSGATHPIKLHPRLLLLNLTGSVVVRTFAAAVFTAFLALHCSVTLDGNENDLYLMSNAMYSLQWEGFLRSPPSVHVALAVETSSLNSTVAAEPPIDPVVNRSRALLLGDQERFNLTQDHSKFPFWRQTLGFQGAKRFELLPRRDDRNNATANSSADMPTRPAAPPNILLINVESFRSREVGVIGGRHKKAKYNQTVTPFFDQLSRSGVLFREHYTPCVQTSRSLLSTLFGILPSWTFDTVLSHYRDHKYNLRSIMQILKDKLGYESVFWSATDLGWEGWDKFLRDHGFDALFDFENFLAFLPPETRESLRKDERISWGFHDRVSFSALVQYLHERHQSASSHKPLFVDVYTISSHDPWHVPGNYEPSSNFSVFLTEHNKRYVNALNYADQQLEKLFANLRSRGLLNNTIVLIEGDHGHGFMEHNNPSVTTSKIYDEMSHIPLLLLADDLLDESSKGVVVDETTSALDLLSTFADMLGIENFMQHGMGQSLMRRNPSAASRPIVLENPFEDGTQGMRRGDLKFALFGSGRYAVHNLSLDPWEEQPVEEGRAEDLANGTTLEALATVREIVGVAQLLFATNGFRPEAEPDRNESNHSRSRPE</sequence>
<dbReference type="SUPFAM" id="SSF53649">
    <property type="entry name" value="Alkaline phosphatase-like"/>
    <property type="match status" value="1"/>
</dbReference>
<dbReference type="Pfam" id="PF00884">
    <property type="entry name" value="Sulfatase"/>
    <property type="match status" value="1"/>
</dbReference>
<organism evidence="4 5">
    <name type="scientific">Pythium insidiosum</name>
    <name type="common">Pythiosis disease agent</name>
    <dbReference type="NCBI Taxonomy" id="114742"/>
    <lineage>
        <taxon>Eukaryota</taxon>
        <taxon>Sar</taxon>
        <taxon>Stramenopiles</taxon>
        <taxon>Oomycota</taxon>
        <taxon>Peronosporomycetes</taxon>
        <taxon>Pythiales</taxon>
        <taxon>Pythiaceae</taxon>
        <taxon>Pythium</taxon>
    </lineage>
</organism>
<feature type="region of interest" description="Disordered" evidence="1">
    <location>
        <begin position="1"/>
        <end position="24"/>
    </location>
</feature>
<feature type="transmembrane region" description="Helical" evidence="2">
    <location>
        <begin position="88"/>
        <end position="108"/>
    </location>
</feature>
<dbReference type="PANTHER" id="PTHR43751:SF3">
    <property type="entry name" value="SULFATASE N-TERMINAL DOMAIN-CONTAINING PROTEIN"/>
    <property type="match status" value="1"/>
</dbReference>
<evidence type="ECO:0000256" key="1">
    <source>
        <dbReference type="SAM" id="MobiDB-lite"/>
    </source>
</evidence>
<dbReference type="AlphaFoldDB" id="A0AAD5Q3N9"/>
<dbReference type="InterPro" id="IPR017850">
    <property type="entry name" value="Alkaline_phosphatase_core_sf"/>
</dbReference>
<feature type="transmembrane region" description="Helical" evidence="2">
    <location>
        <begin position="179"/>
        <end position="203"/>
    </location>
</feature>